<dbReference type="Gene3D" id="3.20.20.80">
    <property type="entry name" value="Glycosidases"/>
    <property type="match status" value="1"/>
</dbReference>
<accession>A0ABS7EE09</accession>
<evidence type="ECO:0000259" key="4">
    <source>
        <dbReference type="Pfam" id="PF00150"/>
    </source>
</evidence>
<dbReference type="InterPro" id="IPR017853">
    <property type="entry name" value="GH"/>
</dbReference>
<proteinExistence type="inferred from homology"/>
<keyword evidence="1 3" id="KW-0378">Hydrolase</keyword>
<dbReference type="InterPro" id="IPR051923">
    <property type="entry name" value="Glycosyl_Hydrolase_39"/>
</dbReference>
<dbReference type="Proteomes" id="UP001166251">
    <property type="component" value="Unassembled WGS sequence"/>
</dbReference>
<dbReference type="EMBL" id="JAHZSS010000005">
    <property type="protein sequence ID" value="MBW8190579.1"/>
    <property type="molecule type" value="Genomic_DNA"/>
</dbReference>
<dbReference type="SUPFAM" id="SSF51445">
    <property type="entry name" value="(Trans)glycosidases"/>
    <property type="match status" value="1"/>
</dbReference>
<evidence type="ECO:0000256" key="3">
    <source>
        <dbReference type="RuleBase" id="RU361153"/>
    </source>
</evidence>
<evidence type="ECO:0000256" key="2">
    <source>
        <dbReference type="ARBA" id="ARBA00023295"/>
    </source>
</evidence>
<reference evidence="5" key="1">
    <citation type="submission" date="2021-07" db="EMBL/GenBank/DDBJ databases">
        <title>Neiella marina sp. nov., isolated from the intestinal content of sea cucumber Apostichopus japonicus.</title>
        <authorList>
            <person name="Bai X."/>
        </authorList>
    </citation>
    <scope>NUCLEOTIDE SEQUENCE</scope>
    <source>
        <strain evidence="5">126</strain>
    </source>
</reference>
<keyword evidence="6" id="KW-1185">Reference proteome</keyword>
<evidence type="ECO:0000313" key="6">
    <source>
        <dbReference type="Proteomes" id="UP001166251"/>
    </source>
</evidence>
<keyword evidence="2 3" id="KW-0326">Glycosidase</keyword>
<dbReference type="RefSeq" id="WP_220103268.1">
    <property type="nucleotide sequence ID" value="NZ_JAHZSS010000005.1"/>
</dbReference>
<dbReference type="InterPro" id="IPR001547">
    <property type="entry name" value="Glyco_hydro_5"/>
</dbReference>
<gene>
    <name evidence="5" type="ORF">K0504_05975</name>
</gene>
<feature type="domain" description="Glycoside hydrolase family 5" evidence="4">
    <location>
        <begin position="44"/>
        <end position="274"/>
    </location>
</feature>
<dbReference type="PANTHER" id="PTHR12631:SF10">
    <property type="entry name" value="BETA-XYLOSIDASE-LIKE PROTEIN-RELATED"/>
    <property type="match status" value="1"/>
</dbReference>
<name>A0ABS7EE09_9GAMM</name>
<sequence>MRLHFRRPLKALQCLFDSARKLMMGALVSLMATSNGIADDFLFGFNRVFVLNTFAAEKGAQLSIQAGANSFRSEVWWTDVELKDVGYKPNWRGANMMAETKVAASKGLKPVIILAYGNSLYGGGQPQTDEAINGFAEYCRYMANEFASYKPVFEIWNEWNGGLGNADRAKGTATSYVKMAKPCAAAVKAVNPETIVLGGSTSGYDSPWTDEAIDQGLLAFVDGFAVHPYTFYRIHNPDLRTAEHSYDYLLRLNEKLKPTGTSIYVTEMGWPTSEDHHGFSYEDSGLHSLKYFLLLKTLDSIKGLHFFELVDKSTANKQDREQQFGFWNDEYKEKPAANYLILLHQEVPQVLSGTVDGLLTKCTILRHDLQGGGKLLTLWGEGSATVDINRSGDSPVDDVFGGEQLKSGVNSISLTDKPRSYILAEDEFTAGCNL</sequence>
<protein>
    <submittedName>
        <fullName evidence="5">Glycoside hydrolase family 5 protein</fullName>
    </submittedName>
</protein>
<dbReference type="GO" id="GO:0016787">
    <property type="term" value="F:hydrolase activity"/>
    <property type="evidence" value="ECO:0007669"/>
    <property type="project" value="UniProtKB-KW"/>
</dbReference>
<comment type="caution">
    <text evidence="5">The sequence shown here is derived from an EMBL/GenBank/DDBJ whole genome shotgun (WGS) entry which is preliminary data.</text>
</comment>
<organism evidence="5 6">
    <name type="scientific">Neiella holothuriorum</name>
    <dbReference type="NCBI Taxonomy" id="2870530"/>
    <lineage>
        <taxon>Bacteria</taxon>
        <taxon>Pseudomonadati</taxon>
        <taxon>Pseudomonadota</taxon>
        <taxon>Gammaproteobacteria</taxon>
        <taxon>Alteromonadales</taxon>
        <taxon>Echinimonadaceae</taxon>
        <taxon>Neiella</taxon>
    </lineage>
</organism>
<dbReference type="Pfam" id="PF00150">
    <property type="entry name" value="Cellulase"/>
    <property type="match status" value="1"/>
</dbReference>
<dbReference type="PANTHER" id="PTHR12631">
    <property type="entry name" value="ALPHA-L-IDURONIDASE"/>
    <property type="match status" value="1"/>
</dbReference>
<evidence type="ECO:0000256" key="1">
    <source>
        <dbReference type="ARBA" id="ARBA00022801"/>
    </source>
</evidence>
<comment type="similarity">
    <text evidence="3">Belongs to the glycosyl hydrolase 5 (cellulase A) family.</text>
</comment>
<evidence type="ECO:0000313" key="5">
    <source>
        <dbReference type="EMBL" id="MBW8190579.1"/>
    </source>
</evidence>